<dbReference type="OrthoDB" id="3018289at2759"/>
<sequence length="794" mass="84014">MSSPSMANPLPAIPPALFFLVPLFAVVILLLALSHRPAHCGANQPSQKRRALVSYLAIASLTVLSTLTGALGLTASYASTNPPTPVELAKAKAESVVQAFLFLELGVSVLYLSSGYVLLSPILKAYTTILVISLLSATLLALILPFVSTSFPAYLPSVLYLSYAALTVPLIVHTFRQFLHGTSNLDSGSSIPLSLSLAPPLPSPTASSASFPSTVSHHEKLPSVSSSTSTLIAVDHWQSSAHVHLHPTVPFPAPDDLENGQAVHPTGDDRNLGSRIERSRSRSLFVFLLAAQAAALIGLSFGIPATVLMTASTRQGSATFGSSTYALLQIVQAAFIVLCITGVMSAYLLHAYNAFLPTLSLTQPPDTLAASGDLLAASQAINGLSPPHIHLTVLSPPPVRSSPKFKVKSAILGGAGKAKTCFHVRCASASSSFSSPRPQRVPLTPPQDLIICGPPESQVPSPYSPDVVIASQDPTPAPFSTPSASLPIPIPIRLPSPDPTPYPTPSTTPTISKPVPFLGTSRQSVAGGVTFLPDIDAHERARAHANARRGNRSPCPSLGTMRKRVSSQSQVVDKEWDRSSVPKRKKSQHSSKMRQQLDQPLGLGLKGKTKYPLTIHVSSHGRGSFRFPGGLASPSAKVSDVELTSGTRAGEDCDEGREEEGESGDFMDLRDPFACPSPRVNVVSTEEKEWNERAVSWYGRGRGQQGQRLSAWGRLPSLPSIPASPSTTSLASSKGTGRLSKNPKSRVGRKGRQGKEGAKFGGGEDVDFDVEEALLAQRLLRRLDSGSVEHDAGG</sequence>
<feature type="compositionally biased region" description="Acidic residues" evidence="1">
    <location>
        <begin position="652"/>
        <end position="665"/>
    </location>
</feature>
<feature type="compositionally biased region" description="Low complexity" evidence="1">
    <location>
        <begin position="715"/>
        <end position="733"/>
    </location>
</feature>
<evidence type="ECO:0000256" key="2">
    <source>
        <dbReference type="SAM" id="Phobius"/>
    </source>
</evidence>
<gene>
    <name evidence="3" type="ORF">K443DRAFT_666260</name>
</gene>
<feature type="transmembrane region" description="Helical" evidence="2">
    <location>
        <begin position="284"/>
        <end position="305"/>
    </location>
</feature>
<feature type="transmembrane region" description="Helical" evidence="2">
    <location>
        <begin position="53"/>
        <end position="77"/>
    </location>
</feature>
<organism evidence="3 4">
    <name type="scientific">Laccaria amethystina LaAM-08-1</name>
    <dbReference type="NCBI Taxonomy" id="1095629"/>
    <lineage>
        <taxon>Eukaryota</taxon>
        <taxon>Fungi</taxon>
        <taxon>Dikarya</taxon>
        <taxon>Basidiomycota</taxon>
        <taxon>Agaricomycotina</taxon>
        <taxon>Agaricomycetes</taxon>
        <taxon>Agaricomycetidae</taxon>
        <taxon>Agaricales</taxon>
        <taxon>Agaricineae</taxon>
        <taxon>Hydnangiaceae</taxon>
        <taxon>Laccaria</taxon>
    </lineage>
</organism>
<evidence type="ECO:0000256" key="1">
    <source>
        <dbReference type="SAM" id="MobiDB-lite"/>
    </source>
</evidence>
<protein>
    <submittedName>
        <fullName evidence="3">Uncharacterized protein</fullName>
    </submittedName>
</protein>
<feature type="region of interest" description="Disordered" evidence="1">
    <location>
        <begin position="626"/>
        <end position="672"/>
    </location>
</feature>
<dbReference type="HOGENOM" id="CLU_353758_0_0_1"/>
<proteinExistence type="predicted"/>
<name>A0A0C9XWB3_9AGAR</name>
<keyword evidence="2" id="KW-0812">Transmembrane</keyword>
<feature type="transmembrane region" description="Helical" evidence="2">
    <location>
        <begin position="12"/>
        <end position="33"/>
    </location>
</feature>
<feature type="transmembrane region" description="Helical" evidence="2">
    <location>
        <begin position="126"/>
        <end position="147"/>
    </location>
</feature>
<accession>A0A0C9XWB3</accession>
<evidence type="ECO:0000313" key="4">
    <source>
        <dbReference type="Proteomes" id="UP000054477"/>
    </source>
</evidence>
<dbReference type="AlphaFoldDB" id="A0A0C9XWB3"/>
<feature type="region of interest" description="Disordered" evidence="1">
    <location>
        <begin position="714"/>
        <end position="764"/>
    </location>
</feature>
<keyword evidence="4" id="KW-1185">Reference proteome</keyword>
<reference evidence="4" key="2">
    <citation type="submission" date="2015-01" db="EMBL/GenBank/DDBJ databases">
        <title>Evolutionary Origins and Diversification of the Mycorrhizal Mutualists.</title>
        <authorList>
            <consortium name="DOE Joint Genome Institute"/>
            <consortium name="Mycorrhizal Genomics Consortium"/>
            <person name="Kohler A."/>
            <person name="Kuo A."/>
            <person name="Nagy L.G."/>
            <person name="Floudas D."/>
            <person name="Copeland A."/>
            <person name="Barry K.W."/>
            <person name="Cichocki N."/>
            <person name="Veneault-Fourrey C."/>
            <person name="LaButti K."/>
            <person name="Lindquist E.A."/>
            <person name="Lipzen A."/>
            <person name="Lundell T."/>
            <person name="Morin E."/>
            <person name="Murat C."/>
            <person name="Riley R."/>
            <person name="Ohm R."/>
            <person name="Sun H."/>
            <person name="Tunlid A."/>
            <person name="Henrissat B."/>
            <person name="Grigoriev I.V."/>
            <person name="Hibbett D.S."/>
            <person name="Martin F."/>
        </authorList>
    </citation>
    <scope>NUCLEOTIDE SEQUENCE [LARGE SCALE GENOMIC DNA]</scope>
    <source>
        <strain evidence="4">LaAM-08-1</strain>
    </source>
</reference>
<dbReference type="Proteomes" id="UP000054477">
    <property type="component" value="Unassembled WGS sequence"/>
</dbReference>
<reference evidence="3 4" key="1">
    <citation type="submission" date="2014-04" db="EMBL/GenBank/DDBJ databases">
        <authorList>
            <consortium name="DOE Joint Genome Institute"/>
            <person name="Kuo A."/>
            <person name="Kohler A."/>
            <person name="Nagy L.G."/>
            <person name="Floudas D."/>
            <person name="Copeland A."/>
            <person name="Barry K.W."/>
            <person name="Cichocki N."/>
            <person name="Veneault-Fourrey C."/>
            <person name="LaButti K."/>
            <person name="Lindquist E.A."/>
            <person name="Lipzen A."/>
            <person name="Lundell T."/>
            <person name="Morin E."/>
            <person name="Murat C."/>
            <person name="Sun H."/>
            <person name="Tunlid A."/>
            <person name="Henrissat B."/>
            <person name="Grigoriev I.V."/>
            <person name="Hibbett D.S."/>
            <person name="Martin F."/>
            <person name="Nordberg H.P."/>
            <person name="Cantor M.N."/>
            <person name="Hua S.X."/>
        </authorList>
    </citation>
    <scope>NUCLEOTIDE SEQUENCE [LARGE SCALE GENOMIC DNA]</scope>
    <source>
        <strain evidence="3 4">LaAM-08-1</strain>
    </source>
</reference>
<evidence type="ECO:0000313" key="3">
    <source>
        <dbReference type="EMBL" id="KIK00218.1"/>
    </source>
</evidence>
<keyword evidence="2" id="KW-1133">Transmembrane helix</keyword>
<feature type="compositionally biased region" description="Basic residues" evidence="1">
    <location>
        <begin position="581"/>
        <end position="592"/>
    </location>
</feature>
<feature type="region of interest" description="Disordered" evidence="1">
    <location>
        <begin position="540"/>
        <end position="605"/>
    </location>
</feature>
<dbReference type="EMBL" id="KN838630">
    <property type="protein sequence ID" value="KIK00218.1"/>
    <property type="molecule type" value="Genomic_DNA"/>
</dbReference>
<feature type="transmembrane region" description="Helical" evidence="2">
    <location>
        <begin position="97"/>
        <end position="119"/>
    </location>
</feature>
<keyword evidence="2" id="KW-0472">Membrane</keyword>
<feature type="transmembrane region" description="Helical" evidence="2">
    <location>
        <begin position="325"/>
        <end position="349"/>
    </location>
</feature>
<feature type="transmembrane region" description="Helical" evidence="2">
    <location>
        <begin position="153"/>
        <end position="172"/>
    </location>
</feature>
<feature type="compositionally biased region" description="Basic residues" evidence="1">
    <location>
        <begin position="741"/>
        <end position="752"/>
    </location>
</feature>